<gene>
    <name evidence="1" type="ORF">DW888_15585</name>
</gene>
<sequence>MNFKTYITSTLLSCFLLTGCNSDNEKLIYESDTNCYVSFRTEKLNKEIEKDENNLIIPVYRENKQGKMTVIAELLFQQNPDGTEVPGREFISLENNIIEFKDGENISNIILNINLSQLDYLTKAKAQIKLRATETAPFSTFGKTALTLSLNRKPTWKQFEEKGIYTSGFLNTEKEVTILKAEEAPFYIIKDCYVANGDIRVDMDNDGNVTIEQQKAFRLEAYGIVYVVGTGFLDKTTNTVIMQLTFLVEQDGQWGILSGAAFEEKFTIPAR</sequence>
<protein>
    <submittedName>
        <fullName evidence="1">Uncharacterized protein</fullName>
    </submittedName>
</protein>
<comment type="caution">
    <text evidence="1">The sequence shown here is derived from an EMBL/GenBank/DDBJ whole genome shotgun (WGS) entry which is preliminary data.</text>
</comment>
<dbReference type="EMBL" id="QSGO01000014">
    <property type="protein sequence ID" value="RHB33778.1"/>
    <property type="molecule type" value="Genomic_DNA"/>
</dbReference>
<dbReference type="PROSITE" id="PS51257">
    <property type="entry name" value="PROKAR_LIPOPROTEIN"/>
    <property type="match status" value="1"/>
</dbReference>
<accession>A0A413VJM0</accession>
<dbReference type="RefSeq" id="WP_002561790.1">
    <property type="nucleotide sequence ID" value="NZ_CABJFV010000014.1"/>
</dbReference>
<name>A0A413VJM0_9BACE</name>
<dbReference type="AlphaFoldDB" id="A0A413VJM0"/>
<dbReference type="Proteomes" id="UP000284379">
    <property type="component" value="Unassembled WGS sequence"/>
</dbReference>
<reference evidence="1 2" key="1">
    <citation type="submission" date="2018-08" db="EMBL/GenBank/DDBJ databases">
        <title>A genome reference for cultivated species of the human gut microbiota.</title>
        <authorList>
            <person name="Zou Y."/>
            <person name="Xue W."/>
            <person name="Luo G."/>
        </authorList>
    </citation>
    <scope>NUCLEOTIDE SEQUENCE [LARGE SCALE GENOMIC DNA]</scope>
    <source>
        <strain evidence="1 2">AM40-30BH</strain>
    </source>
</reference>
<evidence type="ECO:0000313" key="2">
    <source>
        <dbReference type="Proteomes" id="UP000284379"/>
    </source>
</evidence>
<evidence type="ECO:0000313" key="1">
    <source>
        <dbReference type="EMBL" id="RHB33778.1"/>
    </source>
</evidence>
<organism evidence="1 2">
    <name type="scientific">Bacteroides nordii</name>
    <dbReference type="NCBI Taxonomy" id="291645"/>
    <lineage>
        <taxon>Bacteria</taxon>
        <taxon>Pseudomonadati</taxon>
        <taxon>Bacteroidota</taxon>
        <taxon>Bacteroidia</taxon>
        <taxon>Bacteroidales</taxon>
        <taxon>Bacteroidaceae</taxon>
        <taxon>Bacteroides</taxon>
    </lineage>
</organism>
<proteinExistence type="predicted"/>